<feature type="transmembrane region" description="Helical" evidence="6">
    <location>
        <begin position="180"/>
        <end position="200"/>
    </location>
</feature>
<dbReference type="CDD" id="cd06581">
    <property type="entry name" value="TM_PBP1_LivM_like"/>
    <property type="match status" value="1"/>
</dbReference>
<evidence type="ECO:0000256" key="6">
    <source>
        <dbReference type="SAM" id="Phobius"/>
    </source>
</evidence>
<gene>
    <name evidence="7" type="ORF">BB934_41810</name>
</gene>
<dbReference type="OrthoDB" id="9814461at2"/>
<evidence type="ECO:0000313" key="7">
    <source>
        <dbReference type="EMBL" id="ANY84693.1"/>
    </source>
</evidence>
<reference evidence="7" key="1">
    <citation type="submission" date="2016-07" db="EMBL/GenBank/DDBJ databases">
        <title>Microvirga ossetica sp. nov. a new species of rhizobia isolated from root nodules of the legume species Vicia alpestris Steven originated from North Ossetia region in the Caucasus.</title>
        <authorList>
            <person name="Safronova V.I."/>
            <person name="Kuznetsova I.G."/>
            <person name="Sazanova A.L."/>
            <person name="Belimov A."/>
            <person name="Andronov E."/>
            <person name="Osledkin Y.S."/>
            <person name="Onishchuk O.P."/>
            <person name="Kurchak O.N."/>
            <person name="Shaposhnikov A.I."/>
            <person name="Willems A."/>
            <person name="Tikhonovich I.A."/>
        </authorList>
    </citation>
    <scope>NUCLEOTIDE SEQUENCE [LARGE SCALE GENOMIC DNA]</scope>
    <source>
        <strain evidence="7">V5/3M</strain>
        <plasmid evidence="7">unnamed2</plasmid>
    </source>
</reference>
<feature type="transmembrane region" description="Helical" evidence="6">
    <location>
        <begin position="230"/>
        <end position="250"/>
    </location>
</feature>
<feature type="transmembrane region" description="Helical" evidence="6">
    <location>
        <begin position="100"/>
        <end position="120"/>
    </location>
</feature>
<dbReference type="GO" id="GO:0005886">
    <property type="term" value="C:plasma membrane"/>
    <property type="evidence" value="ECO:0007669"/>
    <property type="project" value="UniProtKB-SubCell"/>
</dbReference>
<feature type="transmembrane region" description="Helical" evidence="6">
    <location>
        <begin position="127"/>
        <end position="145"/>
    </location>
</feature>
<accession>A0A1B2EXM6</accession>
<dbReference type="EMBL" id="CP016619">
    <property type="protein sequence ID" value="ANY84693.1"/>
    <property type="molecule type" value="Genomic_DNA"/>
</dbReference>
<keyword evidence="7" id="KW-0614">Plasmid</keyword>
<evidence type="ECO:0000256" key="4">
    <source>
        <dbReference type="ARBA" id="ARBA00022989"/>
    </source>
</evidence>
<evidence type="ECO:0000256" key="5">
    <source>
        <dbReference type="ARBA" id="ARBA00023136"/>
    </source>
</evidence>
<feature type="transmembrane region" description="Helical" evidence="6">
    <location>
        <begin position="26"/>
        <end position="43"/>
    </location>
</feature>
<keyword evidence="2" id="KW-1003">Cell membrane</keyword>
<dbReference type="InterPro" id="IPR043428">
    <property type="entry name" value="LivM-like"/>
</dbReference>
<evidence type="ECO:0000256" key="1">
    <source>
        <dbReference type="ARBA" id="ARBA00004651"/>
    </source>
</evidence>
<keyword evidence="4 6" id="KW-1133">Transmembrane helix</keyword>
<feature type="transmembrane region" description="Helical" evidence="6">
    <location>
        <begin position="49"/>
        <end position="68"/>
    </location>
</feature>
<dbReference type="Pfam" id="PF02653">
    <property type="entry name" value="BPD_transp_2"/>
    <property type="match status" value="1"/>
</dbReference>
<dbReference type="KEGG" id="moc:BB934_41810"/>
<dbReference type="PANTHER" id="PTHR30482:SF20">
    <property type="entry name" value="HIGH-AFFINITY BRANCHED-CHAIN AMINO ACID TRANSPORT SYSTEM PERMEASE PROTEIN LIVM"/>
    <property type="match status" value="1"/>
</dbReference>
<feature type="transmembrane region" description="Helical" evidence="6">
    <location>
        <begin position="302"/>
        <end position="318"/>
    </location>
</feature>
<organism evidence="7">
    <name type="scientific">Microvirga ossetica</name>
    <dbReference type="NCBI Taxonomy" id="1882682"/>
    <lineage>
        <taxon>Bacteria</taxon>
        <taxon>Pseudomonadati</taxon>
        <taxon>Pseudomonadota</taxon>
        <taxon>Alphaproteobacteria</taxon>
        <taxon>Hyphomicrobiales</taxon>
        <taxon>Methylobacteriaceae</taxon>
        <taxon>Microvirga</taxon>
    </lineage>
</organism>
<keyword evidence="5 6" id="KW-0472">Membrane</keyword>
<dbReference type="PANTHER" id="PTHR30482">
    <property type="entry name" value="HIGH-AFFINITY BRANCHED-CHAIN AMINO ACID TRANSPORT SYSTEM PERMEASE"/>
    <property type="match status" value="1"/>
</dbReference>
<keyword evidence="3 6" id="KW-0812">Transmembrane</keyword>
<dbReference type="GO" id="GO:0015658">
    <property type="term" value="F:branched-chain amino acid transmembrane transporter activity"/>
    <property type="evidence" value="ECO:0007669"/>
    <property type="project" value="InterPro"/>
</dbReference>
<dbReference type="RefSeq" id="WP_099515557.1">
    <property type="nucleotide sequence ID" value="NZ_CP016619.1"/>
</dbReference>
<evidence type="ECO:0000256" key="3">
    <source>
        <dbReference type="ARBA" id="ARBA00022692"/>
    </source>
</evidence>
<name>A0A1B2EXM6_9HYPH</name>
<feature type="transmembrane region" description="Helical" evidence="6">
    <location>
        <begin position="262"/>
        <end position="290"/>
    </location>
</feature>
<evidence type="ECO:0000256" key="2">
    <source>
        <dbReference type="ARBA" id="ARBA00022475"/>
    </source>
</evidence>
<sequence>MSLTQTTRETSLAEPTSKVRRRDLRLPLATLVAIVALSTPFLIGSYALHAIIIALIFLLPAHGLNLLVGYTGLLSLAQAAFFGIGAYTAGLLAVHYGTPFYVNLVAAGLMAGLIALPLGIPALRLRATSFVMCTLGFVIIGQAIAKNWISVTRGDMGLSSIPKPHFALGPASFTVSGTTGFYYLTLAVAVLATLAVWAIVRSPAGRNMIAIRENETLAESVGVPTWRYKLIVFMLSAVFAGVGGSIYAHYLTVVSPLTFQMYYSTTMLIIVLGGGAGTISGVVFGSLLFVGLSEALRVAPELRMIAYGFCLLILVFWFKKGFAPLLNRFWSFVGGVK</sequence>
<geneLocation type="plasmid" evidence="7">
    <name>unnamed2</name>
</geneLocation>
<comment type="subcellular location">
    <subcellularLocation>
        <location evidence="1">Cell membrane</location>
        <topology evidence="1">Multi-pass membrane protein</topology>
    </subcellularLocation>
</comment>
<protein>
    <submittedName>
        <fullName evidence="7">ABC transporter permease</fullName>
    </submittedName>
</protein>
<dbReference type="InterPro" id="IPR001851">
    <property type="entry name" value="ABC_transp_permease"/>
</dbReference>
<dbReference type="AlphaFoldDB" id="A0A1B2EXM6"/>
<proteinExistence type="predicted"/>
<feature type="transmembrane region" description="Helical" evidence="6">
    <location>
        <begin position="75"/>
        <end position="94"/>
    </location>
</feature>